<dbReference type="PANTHER" id="PTHR20956:SF12">
    <property type="entry name" value="FLYWCH-TYPE DOMAIN-CONTAINING PROTEIN"/>
    <property type="match status" value="1"/>
</dbReference>
<feature type="region of interest" description="Disordered" evidence="1">
    <location>
        <begin position="616"/>
        <end position="643"/>
    </location>
</feature>
<organism evidence="2 3">
    <name type="scientific">Daphnia pulex</name>
    <name type="common">Water flea</name>
    <dbReference type="NCBI Taxonomy" id="6669"/>
    <lineage>
        <taxon>Eukaryota</taxon>
        <taxon>Metazoa</taxon>
        <taxon>Ecdysozoa</taxon>
        <taxon>Arthropoda</taxon>
        <taxon>Crustacea</taxon>
        <taxon>Branchiopoda</taxon>
        <taxon>Diplostraca</taxon>
        <taxon>Cladocera</taxon>
        <taxon>Anomopoda</taxon>
        <taxon>Daphniidae</taxon>
        <taxon>Daphnia</taxon>
    </lineage>
</organism>
<feature type="region of interest" description="Disordered" evidence="1">
    <location>
        <begin position="83"/>
        <end position="103"/>
    </location>
</feature>
<evidence type="ECO:0000313" key="2">
    <source>
        <dbReference type="EMBL" id="EFX67339.1"/>
    </source>
</evidence>
<dbReference type="OrthoDB" id="447516at2759"/>
<dbReference type="STRING" id="6669.E9HLP5"/>
<feature type="region of interest" description="Disordered" evidence="1">
    <location>
        <begin position="429"/>
        <end position="460"/>
    </location>
</feature>
<feature type="region of interest" description="Disordered" evidence="1">
    <location>
        <begin position="472"/>
        <end position="501"/>
    </location>
</feature>
<name>E9HLP5_DAPPU</name>
<keyword evidence="3" id="KW-1185">Reference proteome</keyword>
<dbReference type="InParanoid" id="E9HLP5"/>
<evidence type="ECO:0000256" key="1">
    <source>
        <dbReference type="SAM" id="MobiDB-lite"/>
    </source>
</evidence>
<protein>
    <recommendedName>
        <fullName evidence="4">FLYWCH-type domain-containing protein</fullName>
    </recommendedName>
</protein>
<dbReference type="EMBL" id="GL732680">
    <property type="protein sequence ID" value="EFX67339.1"/>
    <property type="molecule type" value="Genomic_DNA"/>
</dbReference>
<dbReference type="GO" id="GO:0005634">
    <property type="term" value="C:nucleus"/>
    <property type="evidence" value="ECO:0000318"/>
    <property type="project" value="GO_Central"/>
</dbReference>
<dbReference type="Gene3D" id="2.20.25.240">
    <property type="match status" value="1"/>
</dbReference>
<reference evidence="2 3" key="1">
    <citation type="journal article" date="2011" name="Science">
        <title>The ecoresponsive genome of Daphnia pulex.</title>
        <authorList>
            <person name="Colbourne J.K."/>
            <person name="Pfrender M.E."/>
            <person name="Gilbert D."/>
            <person name="Thomas W.K."/>
            <person name="Tucker A."/>
            <person name="Oakley T.H."/>
            <person name="Tokishita S."/>
            <person name="Aerts A."/>
            <person name="Arnold G.J."/>
            <person name="Basu M.K."/>
            <person name="Bauer D.J."/>
            <person name="Caceres C.E."/>
            <person name="Carmel L."/>
            <person name="Casola C."/>
            <person name="Choi J.H."/>
            <person name="Detter J.C."/>
            <person name="Dong Q."/>
            <person name="Dusheyko S."/>
            <person name="Eads B.D."/>
            <person name="Frohlich T."/>
            <person name="Geiler-Samerotte K.A."/>
            <person name="Gerlach D."/>
            <person name="Hatcher P."/>
            <person name="Jogdeo S."/>
            <person name="Krijgsveld J."/>
            <person name="Kriventseva E.V."/>
            <person name="Kultz D."/>
            <person name="Laforsch C."/>
            <person name="Lindquist E."/>
            <person name="Lopez J."/>
            <person name="Manak J.R."/>
            <person name="Muller J."/>
            <person name="Pangilinan J."/>
            <person name="Patwardhan R.P."/>
            <person name="Pitluck S."/>
            <person name="Pritham E.J."/>
            <person name="Rechtsteiner A."/>
            <person name="Rho M."/>
            <person name="Rogozin I.B."/>
            <person name="Sakarya O."/>
            <person name="Salamov A."/>
            <person name="Schaack S."/>
            <person name="Shapiro H."/>
            <person name="Shiga Y."/>
            <person name="Skalitzky C."/>
            <person name="Smith Z."/>
            <person name="Souvorov A."/>
            <person name="Sung W."/>
            <person name="Tang Z."/>
            <person name="Tsuchiya D."/>
            <person name="Tu H."/>
            <person name="Vos H."/>
            <person name="Wang M."/>
            <person name="Wolf Y.I."/>
            <person name="Yamagata H."/>
            <person name="Yamada T."/>
            <person name="Ye Y."/>
            <person name="Shaw J.R."/>
            <person name="Andrews J."/>
            <person name="Crease T.J."/>
            <person name="Tang H."/>
            <person name="Lucas S.M."/>
            <person name="Robertson H.M."/>
            <person name="Bork P."/>
            <person name="Koonin E.V."/>
            <person name="Zdobnov E.M."/>
            <person name="Grigoriev I.V."/>
            <person name="Lynch M."/>
            <person name="Boore J.L."/>
        </authorList>
    </citation>
    <scope>NUCLEOTIDE SEQUENCE [LARGE SCALE GENOMIC DNA]</scope>
</reference>
<dbReference type="GO" id="GO:0043484">
    <property type="term" value="P:regulation of RNA splicing"/>
    <property type="evidence" value="ECO:0000318"/>
    <property type="project" value="GO_Central"/>
</dbReference>
<proteinExistence type="predicted"/>
<accession>E9HLP5</accession>
<feature type="region of interest" description="Disordered" evidence="1">
    <location>
        <begin position="338"/>
        <end position="361"/>
    </location>
</feature>
<sequence>MSCDICLMQFSTGRRQQVIPCKATKCHINIHRECYPGAVVLAVAIVSSPPGVVGRPLRTRGRLEEQDLRRQLSLKRNFVGGNTQPIQSSTPVVDVSPTESSMHSIPDAIDEDSYVNTPCDENPSVIWHILPASGKMKSPGMYDPLGYKYGYSYTRKRDQMQVWRCVRRPNGNECKGSAIHDGKNYFSMTRPHTCSPDINIAAKDPIIKEAKSVGRIKLKTGGLHVAEEVARGQHLKGNINAVLHLDHLARIVNYDRASMRPANPKSCDFKIDHQHIPENFYLEIDSAAEIRKSDIDCGDIETEALDVKFGASLPKINKPSTDFDIKFDSNVSYPNISLDVKGDDKSDESEDEKNKGEKKKSVGLGFKMPKLSASPKTEFNLPDVKAEVNVKASKTEALKLEGNFDLDEGDQYNKSPFIVTMPALNPVKPDLQLNVPAPKDDSVHSDDSDSEEEKTKKGFKLGFKLPQLSLPQLSMGGKSEGLHTDSTLNVKKPELDAPSIDTNVSLPEVNISTKQKGRFETDFNMPSFSAEKKTSDDSSDSEDENSKSKGLKLGFKMPKLSMGGKGNVELDADAAIKVKQPGLDVPSIDAEMSLPEVDVKKKGSFGSHFKMPTFSTKADVSASAEQVEKSGDSSDSDDEKSKKGLILASNAKIIYGRKRRR</sequence>
<gene>
    <name evidence="2" type="ORF">DAPPUDRAFT_331165</name>
</gene>
<dbReference type="GO" id="GO:0005737">
    <property type="term" value="C:cytoplasm"/>
    <property type="evidence" value="ECO:0000318"/>
    <property type="project" value="GO_Central"/>
</dbReference>
<dbReference type="KEGG" id="dpx:DAPPUDRAFT_331165"/>
<feature type="compositionally biased region" description="Basic and acidic residues" evidence="1">
    <location>
        <begin position="438"/>
        <end position="447"/>
    </location>
</feature>
<dbReference type="AlphaFoldDB" id="E9HLP5"/>
<feature type="region of interest" description="Disordered" evidence="1">
    <location>
        <begin position="515"/>
        <end position="558"/>
    </location>
</feature>
<dbReference type="HOGENOM" id="CLU_415197_0_0_1"/>
<dbReference type="PANTHER" id="PTHR20956">
    <property type="entry name" value="HEH2P"/>
    <property type="match status" value="1"/>
</dbReference>
<dbReference type="Proteomes" id="UP000000305">
    <property type="component" value="Unassembled WGS sequence"/>
</dbReference>
<evidence type="ECO:0008006" key="4">
    <source>
        <dbReference type="Google" id="ProtNLM"/>
    </source>
</evidence>
<evidence type="ECO:0000313" key="3">
    <source>
        <dbReference type="Proteomes" id="UP000000305"/>
    </source>
</evidence>